<keyword evidence="2 9" id="KW-0548">Nucleotidyltransferase</keyword>
<proteinExistence type="predicted"/>
<evidence type="ECO:0000313" key="9">
    <source>
        <dbReference type="EMBL" id="PWE17041.1"/>
    </source>
</evidence>
<gene>
    <name evidence="9" type="ORF">DDZ18_10075</name>
</gene>
<dbReference type="PANTHER" id="PTHR30621:SF0">
    <property type="entry name" value="BIFUNCTIONAL GLUTAMINE SYNTHETASE ADENYLYLTRANSFERASE_ADENYLYL-REMOVING ENZYME"/>
    <property type="match status" value="1"/>
</dbReference>
<dbReference type="GO" id="GO:0008882">
    <property type="term" value="F:[glutamate-ammonia-ligase] adenylyltransferase activity"/>
    <property type="evidence" value="ECO:0007669"/>
    <property type="project" value="InterPro"/>
</dbReference>
<evidence type="ECO:0000256" key="3">
    <source>
        <dbReference type="ARBA" id="ARBA00022741"/>
    </source>
</evidence>
<dbReference type="GO" id="GO:0005524">
    <property type="term" value="F:ATP binding"/>
    <property type="evidence" value="ECO:0007669"/>
    <property type="project" value="UniProtKB-KW"/>
</dbReference>
<dbReference type="SUPFAM" id="SSF81593">
    <property type="entry name" value="Nucleotidyltransferase substrate binding subunit/domain"/>
    <property type="match status" value="2"/>
</dbReference>
<dbReference type="Gene3D" id="1.20.120.1510">
    <property type="match status" value="1"/>
</dbReference>
<comment type="caution">
    <text evidence="9">The sequence shown here is derived from an EMBL/GenBank/DDBJ whole genome shotgun (WGS) entry which is preliminary data.</text>
</comment>
<reference evidence="10" key="1">
    <citation type="submission" date="2018-05" db="EMBL/GenBank/DDBJ databases">
        <authorList>
            <person name="Liu B.-T."/>
        </authorList>
    </citation>
    <scope>NUCLEOTIDE SEQUENCE [LARGE SCALE GENOMIC DNA]</scope>
    <source>
        <strain evidence="10">WD6-1</strain>
    </source>
</reference>
<dbReference type="RefSeq" id="WP_109253265.1">
    <property type="nucleotide sequence ID" value="NZ_QEXV01000004.1"/>
</dbReference>
<dbReference type="OrthoDB" id="9759366at2"/>
<evidence type="ECO:0000313" key="10">
    <source>
        <dbReference type="Proteomes" id="UP000245168"/>
    </source>
</evidence>
<dbReference type="AlphaFoldDB" id="A0A2U2BSR5"/>
<dbReference type="NCBIfam" id="NF010706">
    <property type="entry name" value="PRK14108.1"/>
    <property type="match status" value="1"/>
</dbReference>
<keyword evidence="5" id="KW-0460">Magnesium</keyword>
<evidence type="ECO:0000256" key="4">
    <source>
        <dbReference type="ARBA" id="ARBA00022840"/>
    </source>
</evidence>
<feature type="domain" description="PII-uridylyltransferase/Glutamine-synthetase adenylyltransferase" evidence="8">
    <location>
        <begin position="820"/>
        <end position="947"/>
    </location>
</feature>
<feature type="domain" description="PII-uridylyltransferase/Glutamine-synthetase adenylyltransferase" evidence="8">
    <location>
        <begin position="304"/>
        <end position="440"/>
    </location>
</feature>
<dbReference type="Gene3D" id="3.30.460.10">
    <property type="entry name" value="Beta Polymerase, domain 2"/>
    <property type="match status" value="2"/>
</dbReference>
<dbReference type="Gene3D" id="1.20.120.330">
    <property type="entry name" value="Nucleotidyltransferases domain 2"/>
    <property type="match status" value="2"/>
</dbReference>
<evidence type="ECO:0000259" key="7">
    <source>
        <dbReference type="Pfam" id="PF03710"/>
    </source>
</evidence>
<keyword evidence="6" id="KW-0511">Multifunctional enzyme</keyword>
<protein>
    <submittedName>
        <fullName evidence="9">Glutamine-synthetase adenylyltransferase</fullName>
    </submittedName>
</protein>
<dbReference type="Pfam" id="PF08335">
    <property type="entry name" value="GlnD_UR_UTase"/>
    <property type="match status" value="2"/>
</dbReference>
<keyword evidence="4" id="KW-0067">ATP-binding</keyword>
<dbReference type="NCBIfam" id="NF008292">
    <property type="entry name" value="PRK11072.1"/>
    <property type="match status" value="1"/>
</dbReference>
<dbReference type="GO" id="GO:0000820">
    <property type="term" value="P:regulation of glutamine family amino acid metabolic process"/>
    <property type="evidence" value="ECO:0007669"/>
    <property type="project" value="TreeGrafter"/>
</dbReference>
<dbReference type="InterPro" id="IPR043519">
    <property type="entry name" value="NT_sf"/>
</dbReference>
<feature type="domain" description="Glutamate-ammonia ligase adenylyltransferase repeated" evidence="7">
    <location>
        <begin position="555"/>
        <end position="789"/>
    </location>
</feature>
<evidence type="ECO:0000256" key="1">
    <source>
        <dbReference type="ARBA" id="ARBA00022679"/>
    </source>
</evidence>
<dbReference type="InterPro" id="IPR023057">
    <property type="entry name" value="GlnE"/>
</dbReference>
<evidence type="ECO:0000259" key="8">
    <source>
        <dbReference type="Pfam" id="PF08335"/>
    </source>
</evidence>
<keyword evidence="10" id="KW-1185">Reference proteome</keyword>
<dbReference type="Pfam" id="PF03710">
    <property type="entry name" value="GlnE"/>
    <property type="match status" value="2"/>
</dbReference>
<keyword evidence="3" id="KW-0547">Nucleotide-binding</keyword>
<dbReference type="SUPFAM" id="SSF81301">
    <property type="entry name" value="Nucleotidyltransferase"/>
    <property type="match status" value="2"/>
</dbReference>
<keyword evidence="1 9" id="KW-0808">Transferase</keyword>
<name>A0A2U2BSR5_9PROT</name>
<dbReference type="Proteomes" id="UP000245168">
    <property type="component" value="Unassembled WGS sequence"/>
</dbReference>
<evidence type="ECO:0000256" key="6">
    <source>
        <dbReference type="ARBA" id="ARBA00023268"/>
    </source>
</evidence>
<organism evidence="9 10">
    <name type="scientific">Marinicauda salina</name>
    <dbReference type="NCBI Taxonomy" id="2135793"/>
    <lineage>
        <taxon>Bacteria</taxon>
        <taxon>Pseudomonadati</taxon>
        <taxon>Pseudomonadota</taxon>
        <taxon>Alphaproteobacteria</taxon>
        <taxon>Maricaulales</taxon>
        <taxon>Maricaulaceae</taxon>
        <taxon>Marinicauda</taxon>
    </lineage>
</organism>
<dbReference type="PANTHER" id="PTHR30621">
    <property type="entry name" value="GLUTAMINE SYNTHETASE ADENYLYLTRANSFERASE"/>
    <property type="match status" value="1"/>
</dbReference>
<dbReference type="EMBL" id="QEXV01000004">
    <property type="protein sequence ID" value="PWE17041.1"/>
    <property type="molecule type" value="Genomic_DNA"/>
</dbReference>
<dbReference type="CDD" id="cd05401">
    <property type="entry name" value="NT_GlnE_GlnD_like"/>
    <property type="match status" value="2"/>
</dbReference>
<accession>A0A2U2BSR5</accession>
<evidence type="ECO:0000256" key="2">
    <source>
        <dbReference type="ARBA" id="ARBA00022695"/>
    </source>
</evidence>
<sequence>MTAAIPARITTEPPVCDPARLERARERVGEDALKPWAEASGFIDAVLAASPYLGRLAARRAETFARLASDSPEAIAAEACAAARAAGEINDEAEAMAALRRAKADLHLTVALADLAGAWDLAQTTRALSDFADAAVEGALAAAARQAGFDVADADDPVPGFFVLALGKMGARTLNFSSDIDLVMVWEPETAAAPEGKEPRKAFSRLAQRVARLIEEPTAEGYVFRVDLRLRPDPASTPPAVSANAARRYFEALGQNWERAAYAKARPCAGDRRAAAGFLKELEPFIWRRALDYEAVADIHALARQIQAVGRRARIRAAGHDLKLGRGGIREIEFYAQVMQLVFAGRRPELRVRDTVGALTVLKAAGIAPAEEVDALIPAYRELRAVEHRIQMLQDEQTQTLPLDDAPRAAVAALCGEADLARFDARMADLFTRVHAVFSEQFEADESLATSVGSLVLTGVEPTPDTLETLSALGFSEPERVWERLSGWAAGRVRAFRAERARALFSRLAPRLVEQIGATGDADATFARFAAFIEGLPFGVQPLALLAAEPELADELIALLALAPRLAEVLSQRPALLDIMLEPDFARPVREDVPGFAEAAFEREETRRPDFEARLNAARRVAREHKLRIGAQLVRGRATATEAGRAHAELADAAVRAMARAAEAETARRHGAPPGRWAVIGLGKFGGRELAADADLDLMVVYEPTAEASGGDKPVGAETWFTKFTQRLVSALSAPTEEGELYPVDMALRPSGSSGPIAVRLARFRDYYAEEAWTWERMAMTRARIVAHEDLSERLAAEIEAAIAGAADADRLRADATDMRARLLKQKPAGGAWDLKLREGGMTDIEFIAQTAQLVARRRFSPETDVALVRLADAGALEAADVEALRAALEDYAAVTQLVRVAHGSGFDPDTASDPFAQRLSAAAECESLEALAAKLDDHAARVRALFVKNVGDPGFGSDG</sequence>
<feature type="domain" description="Glutamate-ammonia ligase adenylyltransferase repeated" evidence="7">
    <location>
        <begin position="45"/>
        <end position="280"/>
    </location>
</feature>
<dbReference type="InterPro" id="IPR013546">
    <property type="entry name" value="PII_UdlTrfase/GS_AdlTrfase"/>
</dbReference>
<dbReference type="GO" id="GO:0005829">
    <property type="term" value="C:cytosol"/>
    <property type="evidence" value="ECO:0007669"/>
    <property type="project" value="TreeGrafter"/>
</dbReference>
<evidence type="ECO:0000256" key="5">
    <source>
        <dbReference type="ARBA" id="ARBA00022842"/>
    </source>
</evidence>
<dbReference type="InterPro" id="IPR005190">
    <property type="entry name" value="GlnE_rpt_dom"/>
</dbReference>